<gene>
    <name evidence="1" type="ORF">GCM10025863_24110</name>
</gene>
<evidence type="ECO:0000313" key="1">
    <source>
        <dbReference type="EMBL" id="BDZ39797.1"/>
    </source>
</evidence>
<accession>A0ABM8FVW4</accession>
<proteinExistence type="predicted"/>
<keyword evidence="2" id="KW-1185">Reference proteome</keyword>
<evidence type="ECO:0008006" key="3">
    <source>
        <dbReference type="Google" id="ProtNLM"/>
    </source>
</evidence>
<sequence length="119" mass="12609">MLHAQHTYLAGMLTHCAVRVIGMVPVDAPDRTQQLVGAETVLKEAHAIAGDGLLDFLVRHAAATASGHSVALAAIASDAETLGMRASAVDTRRMLGRAVARDSTHPTMSLWSAEATRRR</sequence>
<dbReference type="EMBL" id="AP027728">
    <property type="protein sequence ID" value="BDZ39797.1"/>
    <property type="molecule type" value="Genomic_DNA"/>
</dbReference>
<dbReference type="Proteomes" id="UP001321543">
    <property type="component" value="Chromosome"/>
</dbReference>
<evidence type="ECO:0000313" key="2">
    <source>
        <dbReference type="Proteomes" id="UP001321543"/>
    </source>
</evidence>
<organism evidence="1 2">
    <name type="scientific">Microbacterium suwonense</name>
    <dbReference type="NCBI Taxonomy" id="683047"/>
    <lineage>
        <taxon>Bacteria</taxon>
        <taxon>Bacillati</taxon>
        <taxon>Actinomycetota</taxon>
        <taxon>Actinomycetes</taxon>
        <taxon>Micrococcales</taxon>
        <taxon>Microbacteriaceae</taxon>
        <taxon>Microbacterium</taxon>
    </lineage>
</organism>
<protein>
    <recommendedName>
        <fullName evidence="3">DUF222 domain-containing protein</fullName>
    </recommendedName>
</protein>
<reference evidence="2" key="1">
    <citation type="journal article" date="2019" name="Int. J. Syst. Evol. Microbiol.">
        <title>The Global Catalogue of Microorganisms (GCM) 10K type strain sequencing project: providing services to taxonomists for standard genome sequencing and annotation.</title>
        <authorList>
            <consortium name="The Broad Institute Genomics Platform"/>
            <consortium name="The Broad Institute Genome Sequencing Center for Infectious Disease"/>
            <person name="Wu L."/>
            <person name="Ma J."/>
        </authorList>
    </citation>
    <scope>NUCLEOTIDE SEQUENCE [LARGE SCALE GENOMIC DNA]</scope>
    <source>
        <strain evidence="2">NBRC 106310</strain>
    </source>
</reference>
<name>A0ABM8FVW4_9MICO</name>